<evidence type="ECO:0000313" key="3">
    <source>
        <dbReference type="Proteomes" id="UP001642540"/>
    </source>
</evidence>
<name>A0ABP1RDF0_9HEXA</name>
<proteinExistence type="predicted"/>
<evidence type="ECO:0000256" key="1">
    <source>
        <dbReference type="SAM" id="Phobius"/>
    </source>
</evidence>
<keyword evidence="1" id="KW-1133">Transmembrane helix</keyword>
<protein>
    <submittedName>
        <fullName evidence="2">Uncharacterized protein</fullName>
    </submittedName>
</protein>
<dbReference type="Proteomes" id="UP001642540">
    <property type="component" value="Unassembled WGS sequence"/>
</dbReference>
<accession>A0ABP1RDF0</accession>
<feature type="transmembrane region" description="Helical" evidence="1">
    <location>
        <begin position="6"/>
        <end position="32"/>
    </location>
</feature>
<keyword evidence="1" id="KW-0812">Transmembrane</keyword>
<organism evidence="2 3">
    <name type="scientific">Orchesella dallaii</name>
    <dbReference type="NCBI Taxonomy" id="48710"/>
    <lineage>
        <taxon>Eukaryota</taxon>
        <taxon>Metazoa</taxon>
        <taxon>Ecdysozoa</taxon>
        <taxon>Arthropoda</taxon>
        <taxon>Hexapoda</taxon>
        <taxon>Collembola</taxon>
        <taxon>Entomobryomorpha</taxon>
        <taxon>Entomobryoidea</taxon>
        <taxon>Orchesellidae</taxon>
        <taxon>Orchesellinae</taxon>
        <taxon>Orchesella</taxon>
    </lineage>
</organism>
<gene>
    <name evidence="2" type="ORF">ODALV1_LOCUS21488</name>
</gene>
<reference evidence="2 3" key="1">
    <citation type="submission" date="2024-08" db="EMBL/GenBank/DDBJ databases">
        <authorList>
            <person name="Cucini C."/>
            <person name="Frati F."/>
        </authorList>
    </citation>
    <scope>NUCLEOTIDE SEQUENCE [LARGE SCALE GENOMIC DNA]</scope>
</reference>
<keyword evidence="1" id="KW-0472">Membrane</keyword>
<sequence>MEMEILLLEALLTIFVLWLVLTVGIILINILIRRRKRSNNSGVRCASANAVNPRRIIQIYYIGSPDSIAAVPPPNVGYVMDEIMSNVEDLPPSYEEIAEIEDLTNTDENNMKNFRTNPIDLHSIPPSIPNAIGENVVVMVD</sequence>
<comment type="caution">
    <text evidence="2">The sequence shown here is derived from an EMBL/GenBank/DDBJ whole genome shotgun (WGS) entry which is preliminary data.</text>
</comment>
<keyword evidence="3" id="KW-1185">Reference proteome</keyword>
<dbReference type="EMBL" id="CAXLJM020000072">
    <property type="protein sequence ID" value="CAL8126634.1"/>
    <property type="molecule type" value="Genomic_DNA"/>
</dbReference>
<evidence type="ECO:0000313" key="2">
    <source>
        <dbReference type="EMBL" id="CAL8126634.1"/>
    </source>
</evidence>